<organism evidence="2 4">
    <name type="scientific">Aquisalinus luteolus</name>
    <dbReference type="NCBI Taxonomy" id="1566827"/>
    <lineage>
        <taxon>Bacteria</taxon>
        <taxon>Pseudomonadati</taxon>
        <taxon>Pseudomonadota</taxon>
        <taxon>Alphaproteobacteria</taxon>
        <taxon>Parvularculales</taxon>
        <taxon>Parvularculaceae</taxon>
        <taxon>Aquisalinus</taxon>
    </lineage>
</organism>
<dbReference type="GO" id="GO:0007165">
    <property type="term" value="P:signal transduction"/>
    <property type="evidence" value="ECO:0007669"/>
    <property type="project" value="InterPro"/>
</dbReference>
<dbReference type="InterPro" id="IPR035897">
    <property type="entry name" value="Toll_tir_struct_dom_sf"/>
</dbReference>
<dbReference type="InterPro" id="IPR000157">
    <property type="entry name" value="TIR_dom"/>
</dbReference>
<keyword evidence="3" id="KW-0675">Receptor</keyword>
<reference evidence="3 5" key="2">
    <citation type="submission" date="2020-02" db="EMBL/GenBank/DDBJ databases">
        <title>Genome sequence of Parvularcula flava strain NH6-79.</title>
        <authorList>
            <person name="Abdul Karim M.H."/>
            <person name="Lam M.Q."/>
            <person name="Chen S.J."/>
            <person name="Yahya A."/>
            <person name="Shahir S."/>
            <person name="Shamsir M.S."/>
            <person name="Chong C.S."/>
        </authorList>
    </citation>
    <scope>NUCLEOTIDE SEQUENCE [LARGE SCALE GENOMIC DNA]</scope>
    <source>
        <strain evidence="3 5">NH6-79</strain>
    </source>
</reference>
<evidence type="ECO:0000313" key="4">
    <source>
        <dbReference type="Proteomes" id="UP000621856"/>
    </source>
</evidence>
<proteinExistence type="predicted"/>
<protein>
    <submittedName>
        <fullName evidence="3">Toll/interleukin-1 receptor domain-containing protein</fullName>
    </submittedName>
</protein>
<accession>A0A8J3A3W8</accession>
<dbReference type="EMBL" id="VCJR02000003">
    <property type="protein sequence ID" value="NHK29095.1"/>
    <property type="molecule type" value="Genomic_DNA"/>
</dbReference>
<dbReference type="Proteomes" id="UP000621856">
    <property type="component" value="Unassembled WGS sequence"/>
</dbReference>
<feature type="domain" description="TIR" evidence="1">
    <location>
        <begin position="1"/>
        <end position="153"/>
    </location>
</feature>
<reference evidence="2" key="3">
    <citation type="submission" date="2020-09" db="EMBL/GenBank/DDBJ databases">
        <authorList>
            <person name="Sun Q."/>
            <person name="Zhou Y."/>
        </authorList>
    </citation>
    <scope>NUCLEOTIDE SEQUENCE</scope>
    <source>
        <strain evidence="2">CGMCC 1.14984</strain>
    </source>
</reference>
<dbReference type="AlphaFoldDB" id="A0A8J3A3W8"/>
<comment type="caution">
    <text evidence="2">The sequence shown here is derived from an EMBL/GenBank/DDBJ whole genome shotgun (WGS) entry which is preliminary data.</text>
</comment>
<dbReference type="Pfam" id="PF13676">
    <property type="entry name" value="TIR_2"/>
    <property type="match status" value="1"/>
</dbReference>
<evidence type="ECO:0000313" key="2">
    <source>
        <dbReference type="EMBL" id="GGI00325.1"/>
    </source>
</evidence>
<reference evidence="2" key="1">
    <citation type="journal article" date="2014" name="Int. J. Syst. Evol. Microbiol.">
        <title>Complete genome sequence of Corynebacterium casei LMG S-19264T (=DSM 44701T), isolated from a smear-ripened cheese.</title>
        <authorList>
            <consortium name="US DOE Joint Genome Institute (JGI-PGF)"/>
            <person name="Walter F."/>
            <person name="Albersmeier A."/>
            <person name="Kalinowski J."/>
            <person name="Ruckert C."/>
        </authorList>
    </citation>
    <scope>NUCLEOTIDE SEQUENCE</scope>
    <source>
        <strain evidence="2">CGMCC 1.14984</strain>
    </source>
</reference>
<keyword evidence="5" id="KW-1185">Reference proteome</keyword>
<sequence>MKVFISWSGARSKALANALRDWLPLVLQYVEPWVSDKDISAGDRWAQSIAGELESANFGIICVTPENLQSEWILFEAGALSKSMLDAKVIPLLFGLELSDLSGPLSQFQAQKVDQSGILEVVKSINKIAEEKTSADIVARLVPQLWPSLQTELAKIPNAQPTDKQVRSQHEILEELVTGVRGLNSRIRDFETAFVERGEPSRKKRKRLHPAIFDEFNEMSRDYDDAPIVLVLMAGYVREDFPWLAEILNESYREIRDGGHEATDRVLNRLRGSLKALTYGNLGREMIGNNKDAYMMVDELHFVLDMVLHRLHDRPNKRSQALENDSKN</sequence>
<evidence type="ECO:0000313" key="5">
    <source>
        <dbReference type="Proteomes" id="UP000818603"/>
    </source>
</evidence>
<dbReference type="EMBL" id="BMGZ01000003">
    <property type="protein sequence ID" value="GGI00325.1"/>
    <property type="molecule type" value="Genomic_DNA"/>
</dbReference>
<dbReference type="RefSeq" id="WP_155141779.1">
    <property type="nucleotide sequence ID" value="NZ_BMGZ01000003.1"/>
</dbReference>
<evidence type="ECO:0000259" key="1">
    <source>
        <dbReference type="PROSITE" id="PS50104"/>
    </source>
</evidence>
<dbReference type="Proteomes" id="UP000818603">
    <property type="component" value="Unassembled WGS sequence"/>
</dbReference>
<dbReference type="PROSITE" id="PS50104">
    <property type="entry name" value="TIR"/>
    <property type="match status" value="1"/>
</dbReference>
<name>A0A8J3A3W8_9PROT</name>
<evidence type="ECO:0000313" key="3">
    <source>
        <dbReference type="EMBL" id="NHK29095.1"/>
    </source>
</evidence>
<dbReference type="SUPFAM" id="SSF52200">
    <property type="entry name" value="Toll/Interleukin receptor TIR domain"/>
    <property type="match status" value="1"/>
</dbReference>
<gene>
    <name evidence="3" type="ORF">FF098_014325</name>
    <name evidence="2" type="ORF">GCM10011355_28350</name>
</gene>
<dbReference type="Gene3D" id="3.40.50.10140">
    <property type="entry name" value="Toll/interleukin-1 receptor homology (TIR) domain"/>
    <property type="match status" value="1"/>
</dbReference>